<comment type="caution">
    <text evidence="7">The sequence shown here is derived from an EMBL/GenBank/DDBJ whole genome shotgun (WGS) entry which is preliminary data.</text>
</comment>
<gene>
    <name evidence="7" type="ORF">FHR99_000874</name>
</gene>
<dbReference type="FunFam" id="3.40.630.10:FF:000027">
    <property type="entry name" value="N-fatty-acyl-amino acid synthase/hydrolase PM20D1"/>
    <property type="match status" value="1"/>
</dbReference>
<dbReference type="SUPFAM" id="SSF55031">
    <property type="entry name" value="Bacterial exopeptidase dimerisation domain"/>
    <property type="match status" value="1"/>
</dbReference>
<dbReference type="GO" id="GO:0046872">
    <property type="term" value="F:metal ion binding"/>
    <property type="evidence" value="ECO:0007669"/>
    <property type="project" value="UniProtKB-KW"/>
</dbReference>
<dbReference type="PIRSF" id="PIRSF036696">
    <property type="entry name" value="ACY-1"/>
    <property type="match status" value="1"/>
</dbReference>
<proteinExistence type="inferred from homology"/>
<evidence type="ECO:0000313" key="7">
    <source>
        <dbReference type="EMBL" id="MBB3046638.1"/>
    </source>
</evidence>
<comment type="similarity">
    <text evidence="1">Belongs to the peptidase M20A family.</text>
</comment>
<evidence type="ECO:0000313" key="8">
    <source>
        <dbReference type="Proteomes" id="UP000537130"/>
    </source>
</evidence>
<dbReference type="InterPro" id="IPR047177">
    <property type="entry name" value="Pept_M20A"/>
</dbReference>
<dbReference type="EMBL" id="JACHWY010000001">
    <property type="protein sequence ID" value="MBB3046638.1"/>
    <property type="molecule type" value="Genomic_DNA"/>
</dbReference>
<dbReference type="InterPro" id="IPR011650">
    <property type="entry name" value="Peptidase_M20_dimer"/>
</dbReference>
<dbReference type="Pfam" id="PF07687">
    <property type="entry name" value="M20_dimer"/>
    <property type="match status" value="1"/>
</dbReference>
<accession>A0A7W4Z4Z1</accession>
<evidence type="ECO:0000259" key="6">
    <source>
        <dbReference type="Pfam" id="PF07687"/>
    </source>
</evidence>
<dbReference type="PANTHER" id="PTHR45962:SF1">
    <property type="entry name" value="N-FATTY-ACYL-AMINO ACID SYNTHASE_HYDROLASE PM20D1"/>
    <property type="match status" value="1"/>
</dbReference>
<protein>
    <submittedName>
        <fullName evidence="7">Carboxypeptidase PM20D1</fullName>
        <ecNumber evidence="7">3.4.17.-</ecNumber>
    </submittedName>
</protein>
<dbReference type="PANTHER" id="PTHR45962">
    <property type="entry name" value="N-FATTY-ACYL-AMINO ACID SYNTHASE/HYDROLASE PM20D1"/>
    <property type="match status" value="1"/>
</dbReference>
<keyword evidence="5" id="KW-0862">Zinc</keyword>
<keyword evidence="4 7" id="KW-0378">Hydrolase</keyword>
<keyword evidence="2" id="KW-0645">Protease</keyword>
<dbReference type="Gene3D" id="3.30.70.360">
    <property type="match status" value="1"/>
</dbReference>
<dbReference type="EC" id="3.4.17.-" evidence="7"/>
<dbReference type="InterPro" id="IPR002933">
    <property type="entry name" value="Peptidase_M20"/>
</dbReference>
<dbReference type="GO" id="GO:0006508">
    <property type="term" value="P:proteolysis"/>
    <property type="evidence" value="ECO:0007669"/>
    <property type="project" value="UniProtKB-KW"/>
</dbReference>
<feature type="domain" description="Peptidase M20 dimerisation" evidence="6">
    <location>
        <begin position="238"/>
        <end position="382"/>
    </location>
</feature>
<name>A0A7W4Z4Z1_9GAMM</name>
<evidence type="ECO:0000256" key="3">
    <source>
        <dbReference type="ARBA" id="ARBA00022723"/>
    </source>
</evidence>
<dbReference type="RefSeq" id="WP_183409321.1">
    <property type="nucleotide sequence ID" value="NZ_JACHWY010000001.1"/>
</dbReference>
<keyword evidence="8" id="KW-1185">Reference proteome</keyword>
<evidence type="ECO:0000256" key="4">
    <source>
        <dbReference type="ARBA" id="ARBA00022801"/>
    </source>
</evidence>
<organism evidence="7 8">
    <name type="scientific">Litorivivens lipolytica</name>
    <dbReference type="NCBI Taxonomy" id="1524264"/>
    <lineage>
        <taxon>Bacteria</taxon>
        <taxon>Pseudomonadati</taxon>
        <taxon>Pseudomonadota</taxon>
        <taxon>Gammaproteobacteria</taxon>
        <taxon>Litorivivens</taxon>
    </lineage>
</organism>
<dbReference type="Gene3D" id="1.10.150.900">
    <property type="match status" value="1"/>
</dbReference>
<dbReference type="Gene3D" id="3.40.630.10">
    <property type="entry name" value="Zn peptidases"/>
    <property type="match status" value="1"/>
</dbReference>
<sequence>MKFLKWIGVLLVVLAVVLLVRTQQFKPVLDEQASAVDLGRWDEQYLAQGLAKSLTFPTVSSGDPREFDLQPFFAFQEYLKQRFPKTFAQIPYEVINEATLLFRWQGQDTSRNPIILLSHQDVVPVIPGTEEEWTYPPYAGTVADGYIWGRGAIDDKAGVVGILEAVERHLAEGFVPPRTIYLAFGHDEEVGGNLGAVAIADLFKQRGETLDFLLDEGGVIAKDMVPGVEKRIALIGPGEKGYVSLKLSARGTGGHSSMPPMQTAAGRVGRAVHRLEQHPFPVDLDYTVEFMRFLGEDQPFFQRLLFANAWLFSPLLTTVLENNPATNAGIRTTTAVTMLQGSVRDNVLPIKASAVVNFRILPGDTVESVMAYVKEVVDDPAIKIAPYDGFGSNPSPVADTSSAGFQVLSDVVRQVSPETIVAPRLVMAATDARHFSEVAKNSYRFMGVEVSPRELAGIHGTDERVSVSSYTEAVKMYYALIARADEL</sequence>
<dbReference type="AlphaFoldDB" id="A0A7W4Z4Z1"/>
<evidence type="ECO:0000256" key="2">
    <source>
        <dbReference type="ARBA" id="ARBA00022670"/>
    </source>
</evidence>
<evidence type="ECO:0000256" key="1">
    <source>
        <dbReference type="ARBA" id="ARBA00006247"/>
    </source>
</evidence>
<reference evidence="7 8" key="1">
    <citation type="submission" date="2020-08" db="EMBL/GenBank/DDBJ databases">
        <title>Genomic Encyclopedia of Type Strains, Phase III (KMG-III): the genomes of soil and plant-associated and newly described type strains.</title>
        <authorList>
            <person name="Whitman W."/>
        </authorList>
    </citation>
    <scope>NUCLEOTIDE SEQUENCE [LARGE SCALE GENOMIC DNA]</scope>
    <source>
        <strain evidence="7 8">CECT 8654</strain>
    </source>
</reference>
<dbReference type="GO" id="GO:0004180">
    <property type="term" value="F:carboxypeptidase activity"/>
    <property type="evidence" value="ECO:0007669"/>
    <property type="project" value="UniProtKB-KW"/>
</dbReference>
<dbReference type="Pfam" id="PF01546">
    <property type="entry name" value="Peptidase_M20"/>
    <property type="match status" value="1"/>
</dbReference>
<dbReference type="SUPFAM" id="SSF53187">
    <property type="entry name" value="Zn-dependent exopeptidases"/>
    <property type="match status" value="1"/>
</dbReference>
<dbReference type="InterPro" id="IPR001261">
    <property type="entry name" value="ArgE/DapE_CS"/>
</dbReference>
<keyword evidence="7" id="KW-0121">Carboxypeptidase</keyword>
<keyword evidence="3" id="KW-0479">Metal-binding</keyword>
<dbReference type="PROSITE" id="PS00759">
    <property type="entry name" value="ARGE_DAPE_CPG2_2"/>
    <property type="match status" value="1"/>
</dbReference>
<dbReference type="Proteomes" id="UP000537130">
    <property type="component" value="Unassembled WGS sequence"/>
</dbReference>
<evidence type="ECO:0000256" key="5">
    <source>
        <dbReference type="ARBA" id="ARBA00022833"/>
    </source>
</evidence>
<dbReference type="InterPro" id="IPR036264">
    <property type="entry name" value="Bact_exopeptidase_dim_dom"/>
</dbReference>